<evidence type="ECO:0000313" key="1">
    <source>
        <dbReference type="EMBL" id="TQM68567.1"/>
    </source>
</evidence>
<reference evidence="1 2" key="1">
    <citation type="submission" date="2019-06" db="EMBL/GenBank/DDBJ databases">
        <title>Sequencing the genomes of 1000 actinobacteria strains.</title>
        <authorList>
            <person name="Klenk H.-P."/>
        </authorList>
    </citation>
    <scope>NUCLEOTIDE SEQUENCE [LARGE SCALE GENOMIC DNA]</scope>
    <source>
        <strain evidence="1 2">DSM 45043</strain>
    </source>
</reference>
<organism evidence="1 2">
    <name type="scientific">Actinomadura hallensis</name>
    <dbReference type="NCBI Taxonomy" id="337895"/>
    <lineage>
        <taxon>Bacteria</taxon>
        <taxon>Bacillati</taxon>
        <taxon>Actinomycetota</taxon>
        <taxon>Actinomycetes</taxon>
        <taxon>Streptosporangiales</taxon>
        <taxon>Thermomonosporaceae</taxon>
        <taxon>Actinomadura</taxon>
    </lineage>
</organism>
<dbReference type="Proteomes" id="UP000316706">
    <property type="component" value="Unassembled WGS sequence"/>
</dbReference>
<accession>A0A543IDC1</accession>
<name>A0A543IDC1_9ACTN</name>
<dbReference type="AlphaFoldDB" id="A0A543IDC1"/>
<comment type="caution">
    <text evidence="1">The sequence shown here is derived from an EMBL/GenBank/DDBJ whole genome shotgun (WGS) entry which is preliminary data.</text>
</comment>
<proteinExistence type="predicted"/>
<gene>
    <name evidence="1" type="ORF">FHX41_2217</name>
</gene>
<sequence>MASGFFEAVERRFIVDGKTADNTEVINFVASIRERSDEAPDILKPDVAERMILHALDKGASIADLDADTVVQHQLILLAALVGEARLNESELNAFMNKIRADADELLE</sequence>
<evidence type="ECO:0000313" key="2">
    <source>
        <dbReference type="Proteomes" id="UP000316706"/>
    </source>
</evidence>
<dbReference type="EMBL" id="VFPO01000001">
    <property type="protein sequence ID" value="TQM68567.1"/>
    <property type="molecule type" value="Genomic_DNA"/>
</dbReference>
<keyword evidence="2" id="KW-1185">Reference proteome</keyword>
<protein>
    <submittedName>
        <fullName evidence="1">Uncharacterized protein</fullName>
    </submittedName>
</protein>